<accession>A0A4Z1J1C2</accession>
<dbReference type="Pfam" id="PF10287">
    <property type="entry name" value="YJL171C_Tos1_C"/>
    <property type="match status" value="1"/>
</dbReference>
<name>A0A4Z1J1C2_9HELO</name>
<evidence type="ECO:0000259" key="10">
    <source>
        <dbReference type="Pfam" id="PF10287"/>
    </source>
</evidence>
<gene>
    <name evidence="12" type="ORF">BOTNAR_0041g00120</name>
</gene>
<sequence>MRSSILATAYILSSAVSIVSGCSEVSGNWYCNPVDAILYSNVGAPGTYNQVTDMSSDGICSSTPKSFSGPLSPLDEEVSFHFRGPLQLKQFAAYTPGTAAGKEKRKGSTARRRRHLRHINKHARAGNQKRDKIHATIDGQLVSWDENYPTSGVDASNDDAKTVTATINGEIQTWINNWFGPSTTTMVSRKSTTVPQSVSQGATTSEEAQEISTSIVPSTSAALSQSQVSTNPSASKPQASTTTSTPESQVSASITGSATAIASGSYNRIGYYNSAEQTLDNLVFLGNHGGQGSGVFDEAYGASLSFVNSSGTGGASSPQVLADATLPSNEEIVVMLDEECNNDCGYVRPGSVAYHGFNGANKVFLLEFSMPIDGRTGFNGDMPSVWILNAQIPRTIQYGSPSCSCWESGCGEFDIAEALNSGSTFLKSTLHTNKPGGDSDYLVRPTSSTMKLAVVFSSATSTIHIQVLPTSYKFPTSLTTDEIQSICGTSTANQLSKFAIS</sequence>
<feature type="region of interest" description="Disordered" evidence="8">
    <location>
        <begin position="190"/>
        <end position="252"/>
    </location>
</feature>
<dbReference type="PANTHER" id="PTHR31737">
    <property type="entry name" value="PROTEIN TOS1"/>
    <property type="match status" value="1"/>
</dbReference>
<dbReference type="GO" id="GO:0009277">
    <property type="term" value="C:fungal-type cell wall"/>
    <property type="evidence" value="ECO:0007669"/>
    <property type="project" value="TreeGrafter"/>
</dbReference>
<dbReference type="PROSITE" id="PS51257">
    <property type="entry name" value="PROKAR_LIPOPROTEIN"/>
    <property type="match status" value="1"/>
</dbReference>
<organism evidence="12 13">
    <name type="scientific">Botryotinia narcissicola</name>
    <dbReference type="NCBI Taxonomy" id="278944"/>
    <lineage>
        <taxon>Eukaryota</taxon>
        <taxon>Fungi</taxon>
        <taxon>Dikarya</taxon>
        <taxon>Ascomycota</taxon>
        <taxon>Pezizomycotina</taxon>
        <taxon>Leotiomycetes</taxon>
        <taxon>Helotiales</taxon>
        <taxon>Sclerotiniaceae</taxon>
        <taxon>Botryotinia</taxon>
    </lineage>
</organism>
<dbReference type="GO" id="GO:0042973">
    <property type="term" value="F:glucan endo-1,3-beta-D-glucosidase activity"/>
    <property type="evidence" value="ECO:0007669"/>
    <property type="project" value="UniProtKB-EC"/>
</dbReference>
<dbReference type="STRING" id="278944.A0A4Z1J1C2"/>
<comment type="similarity">
    <text evidence="2">Belongs to the PGA52 family.</text>
</comment>
<dbReference type="Proteomes" id="UP000297452">
    <property type="component" value="Unassembled WGS sequence"/>
</dbReference>
<evidence type="ECO:0000256" key="4">
    <source>
        <dbReference type="ARBA" id="ARBA00022729"/>
    </source>
</evidence>
<comment type="catalytic activity">
    <reaction evidence="1">
        <text>Hydrolysis of (1-&gt;3)-beta-D-glucosidic linkages in (1-&gt;3)-beta-D-glucans.</text>
        <dbReference type="EC" id="3.2.1.39"/>
    </reaction>
</comment>
<feature type="compositionally biased region" description="Polar residues" evidence="8">
    <location>
        <begin position="190"/>
        <end position="250"/>
    </location>
</feature>
<evidence type="ECO:0000256" key="9">
    <source>
        <dbReference type="SAM" id="SignalP"/>
    </source>
</evidence>
<feature type="domain" description="Cell wall protein YJL171C/Tos1 N-terminal" evidence="11">
    <location>
        <begin position="35"/>
        <end position="96"/>
    </location>
</feature>
<reference evidence="12 13" key="1">
    <citation type="submission" date="2017-12" db="EMBL/GenBank/DDBJ databases">
        <title>Comparative genomics of Botrytis spp.</title>
        <authorList>
            <person name="Valero-Jimenez C.A."/>
            <person name="Tapia P."/>
            <person name="Veloso J."/>
            <person name="Silva-Moreno E."/>
            <person name="Staats M."/>
            <person name="Valdes J.H."/>
            <person name="Van Kan J.A.L."/>
        </authorList>
    </citation>
    <scope>NUCLEOTIDE SEQUENCE [LARGE SCALE GENOMIC DNA]</scope>
    <source>
        <strain evidence="12 13">MUCL2120</strain>
    </source>
</reference>
<evidence type="ECO:0000259" key="11">
    <source>
        <dbReference type="Pfam" id="PF10290"/>
    </source>
</evidence>
<evidence type="ECO:0000313" key="13">
    <source>
        <dbReference type="Proteomes" id="UP000297452"/>
    </source>
</evidence>
<dbReference type="InterPro" id="IPR018805">
    <property type="entry name" value="YJL171C/Tos1_C"/>
</dbReference>
<evidence type="ECO:0000256" key="1">
    <source>
        <dbReference type="ARBA" id="ARBA00000382"/>
    </source>
</evidence>
<keyword evidence="7" id="KW-0961">Cell wall biogenesis/degradation</keyword>
<dbReference type="GO" id="GO:0071555">
    <property type="term" value="P:cell wall organization"/>
    <property type="evidence" value="ECO:0007669"/>
    <property type="project" value="UniProtKB-KW"/>
</dbReference>
<keyword evidence="4 9" id="KW-0732">Signal</keyword>
<keyword evidence="13" id="KW-1185">Reference proteome</keyword>
<proteinExistence type="inferred from homology"/>
<evidence type="ECO:0000256" key="2">
    <source>
        <dbReference type="ARBA" id="ARBA00006055"/>
    </source>
</evidence>
<keyword evidence="5" id="KW-0378">Hydrolase</keyword>
<evidence type="ECO:0000256" key="7">
    <source>
        <dbReference type="ARBA" id="ARBA00023316"/>
    </source>
</evidence>
<dbReference type="Pfam" id="PF10290">
    <property type="entry name" value="YJL171C_Tos1_N"/>
    <property type="match status" value="1"/>
</dbReference>
<feature type="domain" description="Cell wall protein YJL171C/Tos1 C-terminal" evidence="10">
    <location>
        <begin position="264"/>
        <end position="485"/>
    </location>
</feature>
<dbReference type="EC" id="3.2.1.39" evidence="3"/>
<evidence type="ECO:0000256" key="5">
    <source>
        <dbReference type="ARBA" id="ARBA00022801"/>
    </source>
</evidence>
<evidence type="ECO:0000256" key="3">
    <source>
        <dbReference type="ARBA" id="ARBA00012780"/>
    </source>
</evidence>
<keyword evidence="6" id="KW-0326">Glycosidase</keyword>
<dbReference type="AlphaFoldDB" id="A0A4Z1J1C2"/>
<evidence type="ECO:0000313" key="12">
    <source>
        <dbReference type="EMBL" id="TGO67475.1"/>
    </source>
</evidence>
<evidence type="ECO:0000256" key="8">
    <source>
        <dbReference type="SAM" id="MobiDB-lite"/>
    </source>
</evidence>
<feature type="chain" id="PRO_5021242819" description="glucan endo-1,3-beta-D-glucosidase" evidence="9">
    <location>
        <begin position="22"/>
        <end position="501"/>
    </location>
</feature>
<dbReference type="OrthoDB" id="118256at2759"/>
<feature type="signal peptide" evidence="9">
    <location>
        <begin position="1"/>
        <end position="21"/>
    </location>
</feature>
<evidence type="ECO:0000256" key="6">
    <source>
        <dbReference type="ARBA" id="ARBA00023295"/>
    </source>
</evidence>
<dbReference type="EMBL" id="PQXJ01000041">
    <property type="protein sequence ID" value="TGO67475.1"/>
    <property type="molecule type" value="Genomic_DNA"/>
</dbReference>
<comment type="caution">
    <text evidence="12">The sequence shown here is derived from an EMBL/GenBank/DDBJ whole genome shotgun (WGS) entry which is preliminary data.</text>
</comment>
<dbReference type="InterPro" id="IPR018807">
    <property type="entry name" value="YJL171C/Tos1_N"/>
</dbReference>
<dbReference type="PANTHER" id="PTHR31737:SF2">
    <property type="entry name" value="PROTEIN TOS1"/>
    <property type="match status" value="1"/>
</dbReference>
<protein>
    <recommendedName>
        <fullName evidence="3">glucan endo-1,3-beta-D-glucosidase</fullName>
        <ecNumber evidence="3">3.2.1.39</ecNumber>
    </recommendedName>
</protein>